<dbReference type="InterPro" id="IPR013381">
    <property type="entry name" value="CRISPR-assoc_prot_Cse1"/>
</dbReference>
<evidence type="ECO:0000313" key="1">
    <source>
        <dbReference type="EMBL" id="OKL51147.1"/>
    </source>
</evidence>
<reference evidence="2" key="1">
    <citation type="submission" date="2016-12" db="EMBL/GenBank/DDBJ databases">
        <authorList>
            <person name="Meng X."/>
        </authorList>
    </citation>
    <scope>NUCLEOTIDE SEQUENCE [LARGE SCALE GENOMIC DNA]</scope>
    <source>
        <strain evidence="2">DSM 20732</strain>
    </source>
</reference>
<dbReference type="RefSeq" id="WP_073825319.1">
    <property type="nucleotide sequence ID" value="NZ_MQVS01000009.1"/>
</dbReference>
<dbReference type="Pfam" id="PF09481">
    <property type="entry name" value="CRISPR_Cse1"/>
    <property type="match status" value="1"/>
</dbReference>
<sequence>MTSPAKEFNLVDEPWIRVLTPSGTAEVSLQEVFARGAQITGLAGESPTQDVAILRLLLAIAHRAAEGPNSFTEWGENWNNRTNLLVAVDEYLTRHRERFDLRHPSAPFYQVADLHTSKNAMSPVSKLVGDIEAADAIFVHRAEAGLTGLPWAEAARWLVHLQAFDYSGIKSGAVGDPRVKGGRGYPIGTGWGGQLGVVNLVGGNLLETILLNMVVPDSATRITSVTDLPPWERPPLTASEELEMANGPRGVVGAYTWQARRVRLAGDATQCTSVLICNGDKLTPQNRMPIEPMTVWRYSEPQTKKLGYPTYMPRKLSAEKAFWRGLSAALPQRPLDGAKEGTSGGRPPGIIENFQVLRNNYILDWQGAVPLQVTGLEYGPQDAIVVGLLHDQLDLPLAAFGETAEQVASLVDESLNLADAVGMIIGRLAQNLYQAAGGDKETSDKPRDAARARFFAEMGREFHKWLPTITGEDEDESVQWVATVRRTALKIRDELVADVGTQAYKGRQVGDNYVDVGLALAWFGAALKKLVQVEQ</sequence>
<dbReference type="InParanoid" id="A0A1Q5PU83"/>
<dbReference type="AlphaFoldDB" id="A0A1Q5PU83"/>
<dbReference type="Gene3D" id="1.10.132.100">
    <property type="match status" value="1"/>
</dbReference>
<protein>
    <submittedName>
        <fullName evidence="1">Type I-E CRISPR-associated protein Cse1/CasA</fullName>
    </submittedName>
</protein>
<comment type="caution">
    <text evidence="1">The sequence shown here is derived from an EMBL/GenBank/DDBJ whole genome shotgun (WGS) entry which is preliminary data.</text>
</comment>
<organism evidence="1 2">
    <name type="scientific">Buchananella hordeovulneris</name>
    <dbReference type="NCBI Taxonomy" id="52770"/>
    <lineage>
        <taxon>Bacteria</taxon>
        <taxon>Bacillati</taxon>
        <taxon>Actinomycetota</taxon>
        <taxon>Actinomycetes</taxon>
        <taxon>Actinomycetales</taxon>
        <taxon>Actinomycetaceae</taxon>
        <taxon>Buchananella</taxon>
    </lineage>
</organism>
<name>A0A1Q5PU83_9ACTO</name>
<evidence type="ECO:0000313" key="2">
    <source>
        <dbReference type="Proteomes" id="UP000185612"/>
    </source>
</evidence>
<keyword evidence="2" id="KW-1185">Reference proteome</keyword>
<dbReference type="CDD" id="cd09729">
    <property type="entry name" value="Cse1_I-E"/>
    <property type="match status" value="1"/>
</dbReference>
<dbReference type="Proteomes" id="UP000185612">
    <property type="component" value="Unassembled WGS sequence"/>
</dbReference>
<proteinExistence type="predicted"/>
<dbReference type="EMBL" id="MQVS01000009">
    <property type="protein sequence ID" value="OKL51147.1"/>
    <property type="molecule type" value="Genomic_DNA"/>
</dbReference>
<dbReference type="OrthoDB" id="3187690at2"/>
<dbReference type="STRING" id="52770.BSZ40_08650"/>
<gene>
    <name evidence="1" type="ORF">BSZ40_08650</name>
</gene>
<accession>A0A1Q5PU83</accession>
<dbReference type="NCBIfam" id="TIGR02547">
    <property type="entry name" value="casA_cse1"/>
    <property type="match status" value="1"/>
</dbReference>